<proteinExistence type="predicted"/>
<evidence type="ECO:0008006" key="5">
    <source>
        <dbReference type="Google" id="ProtNLM"/>
    </source>
</evidence>
<evidence type="ECO:0000313" key="3">
    <source>
        <dbReference type="EMBL" id="PPQ91305.1"/>
    </source>
</evidence>
<feature type="compositionally biased region" description="Polar residues" evidence="1">
    <location>
        <begin position="71"/>
        <end position="82"/>
    </location>
</feature>
<evidence type="ECO:0000256" key="2">
    <source>
        <dbReference type="SAM" id="SignalP"/>
    </source>
</evidence>
<dbReference type="EMBL" id="NHYD01001397">
    <property type="protein sequence ID" value="PPQ91305.1"/>
    <property type="molecule type" value="Genomic_DNA"/>
</dbReference>
<dbReference type="AlphaFoldDB" id="A0A409XKK0"/>
<feature type="chain" id="PRO_5019016533" description="Histone H1" evidence="2">
    <location>
        <begin position="20"/>
        <end position="135"/>
    </location>
</feature>
<gene>
    <name evidence="3" type="ORF">CVT25_006606</name>
</gene>
<evidence type="ECO:0000313" key="4">
    <source>
        <dbReference type="Proteomes" id="UP000283269"/>
    </source>
</evidence>
<dbReference type="InParanoid" id="A0A409XKK0"/>
<organism evidence="3 4">
    <name type="scientific">Psilocybe cyanescens</name>
    <dbReference type="NCBI Taxonomy" id="93625"/>
    <lineage>
        <taxon>Eukaryota</taxon>
        <taxon>Fungi</taxon>
        <taxon>Dikarya</taxon>
        <taxon>Basidiomycota</taxon>
        <taxon>Agaricomycotina</taxon>
        <taxon>Agaricomycetes</taxon>
        <taxon>Agaricomycetidae</taxon>
        <taxon>Agaricales</taxon>
        <taxon>Agaricineae</taxon>
        <taxon>Strophariaceae</taxon>
        <taxon>Psilocybe</taxon>
    </lineage>
</organism>
<accession>A0A409XKK0</accession>
<dbReference type="Proteomes" id="UP000283269">
    <property type="component" value="Unassembled WGS sequence"/>
</dbReference>
<evidence type="ECO:0000256" key="1">
    <source>
        <dbReference type="SAM" id="MobiDB-lite"/>
    </source>
</evidence>
<sequence>MKWLLWIPLQSHLAPYAFTHKVLYSVLHICTPLTPHPKPQADVEMADVTKPGPSIQFLIDKGLNARLKKLNLTSSGQNSSKAPQPKASGSKPKSSNPLSNSKPATKANVKVDNKKKGKGKAPIKVDHKGKGKAKA</sequence>
<feature type="compositionally biased region" description="Low complexity" evidence="1">
    <location>
        <begin position="88"/>
        <end position="108"/>
    </location>
</feature>
<comment type="caution">
    <text evidence="3">The sequence shown here is derived from an EMBL/GenBank/DDBJ whole genome shotgun (WGS) entry which is preliminary data.</text>
</comment>
<feature type="signal peptide" evidence="2">
    <location>
        <begin position="1"/>
        <end position="19"/>
    </location>
</feature>
<dbReference type="OrthoDB" id="3039717at2759"/>
<reference evidence="3 4" key="1">
    <citation type="journal article" date="2018" name="Evol. Lett.">
        <title>Horizontal gene cluster transfer increased hallucinogenic mushroom diversity.</title>
        <authorList>
            <person name="Reynolds H.T."/>
            <person name="Vijayakumar V."/>
            <person name="Gluck-Thaler E."/>
            <person name="Korotkin H.B."/>
            <person name="Matheny P.B."/>
            <person name="Slot J.C."/>
        </authorList>
    </citation>
    <scope>NUCLEOTIDE SEQUENCE [LARGE SCALE GENOMIC DNA]</scope>
    <source>
        <strain evidence="3 4">2631</strain>
    </source>
</reference>
<name>A0A409XKK0_PSICY</name>
<keyword evidence="2" id="KW-0732">Signal</keyword>
<keyword evidence="4" id="KW-1185">Reference proteome</keyword>
<protein>
    <recommendedName>
        <fullName evidence="5">Histone H1</fullName>
    </recommendedName>
</protein>
<feature type="region of interest" description="Disordered" evidence="1">
    <location>
        <begin position="69"/>
        <end position="135"/>
    </location>
</feature>